<reference evidence="5 6" key="1">
    <citation type="submission" date="2018-11" db="EMBL/GenBank/DDBJ databases">
        <title>Rhodococcus spongicola sp. nov. and Rhodococcus xishaensis sp. nov. from marine sponges.</title>
        <authorList>
            <person name="Li L."/>
            <person name="Lin H.W."/>
        </authorList>
    </citation>
    <scope>NUCLEOTIDE SEQUENCE [LARGE SCALE GENOMIC DNA]</scope>
    <source>
        <strain evidence="5 6">CCTCC AB2014297</strain>
    </source>
</reference>
<keyword evidence="3" id="KW-0812">Transmembrane</keyword>
<dbReference type="Proteomes" id="UP000286208">
    <property type="component" value="Unassembled WGS sequence"/>
</dbReference>
<name>A0A3S3AK62_9NOCA</name>
<comment type="caution">
    <text evidence="5">The sequence shown here is derived from an EMBL/GenBank/DDBJ whole genome shotgun (WGS) entry which is preliminary data.</text>
</comment>
<dbReference type="InterPro" id="IPR005531">
    <property type="entry name" value="Asp23"/>
</dbReference>
<accession>A0A3S3AK62</accession>
<evidence type="ECO:0000259" key="4">
    <source>
        <dbReference type="Pfam" id="PF19803"/>
    </source>
</evidence>
<feature type="transmembrane region" description="Helical" evidence="3">
    <location>
        <begin position="202"/>
        <end position="223"/>
    </location>
</feature>
<evidence type="ECO:0000256" key="3">
    <source>
        <dbReference type="SAM" id="Phobius"/>
    </source>
</evidence>
<feature type="domain" description="DUF6286" evidence="4">
    <location>
        <begin position="212"/>
        <end position="314"/>
    </location>
</feature>
<evidence type="ECO:0000256" key="1">
    <source>
        <dbReference type="ARBA" id="ARBA00005721"/>
    </source>
</evidence>
<comment type="similarity">
    <text evidence="1">Belongs to the asp23 family.</text>
</comment>
<evidence type="ECO:0000313" key="6">
    <source>
        <dbReference type="Proteomes" id="UP000286208"/>
    </source>
</evidence>
<feature type="region of interest" description="Disordered" evidence="2">
    <location>
        <begin position="1"/>
        <end position="21"/>
    </location>
</feature>
<feature type="compositionally biased region" description="Polar residues" evidence="2">
    <location>
        <begin position="1"/>
        <end position="11"/>
    </location>
</feature>
<feature type="transmembrane region" description="Helical" evidence="3">
    <location>
        <begin position="151"/>
        <end position="171"/>
    </location>
</feature>
<sequence>MAESDSATASPDATDEPGSRGRLIIKDRAIEKIATTAALQVPGVVQQGGGLTRFTGRDLPRADVSTGTRSVAVSLYLGVRWPCDVAELTRRVHREVGDQVENLTGMPLHQLGVLVAGTDTAAPGDADVGECPTPVPAPTVTPPRTPTAAPAAVPAAVAIAVGLLALAAVAARELLIARGAISGAPWLRNTFEWVGRLHWEQWLVPASIAALAVGILLVLLSLAPRTRTHVPARIGAEAPAVWLRPVDVARMCSARAGTVAGVFTAHTTVDRRRATVHVVTAPDLPAGELRDAVTDAVRAQLAVLDRPLKLRVRIKRSRSES</sequence>
<keyword evidence="3" id="KW-0472">Membrane</keyword>
<keyword evidence="3" id="KW-1133">Transmembrane helix</keyword>
<keyword evidence="6" id="KW-1185">Reference proteome</keyword>
<evidence type="ECO:0000256" key="2">
    <source>
        <dbReference type="SAM" id="MobiDB-lite"/>
    </source>
</evidence>
<dbReference type="AlphaFoldDB" id="A0A3S3AK62"/>
<dbReference type="RefSeq" id="WP_127915642.1">
    <property type="nucleotide sequence ID" value="NZ_RKLP01000003.1"/>
</dbReference>
<evidence type="ECO:0000313" key="5">
    <source>
        <dbReference type="EMBL" id="RVW10250.1"/>
    </source>
</evidence>
<dbReference type="EMBL" id="RKLP01000003">
    <property type="protein sequence ID" value="RVW10250.1"/>
    <property type="molecule type" value="Genomic_DNA"/>
</dbReference>
<gene>
    <name evidence="5" type="ORF">EGT67_08625</name>
</gene>
<dbReference type="InterPro" id="IPR046253">
    <property type="entry name" value="DUF6286"/>
</dbReference>
<dbReference type="Pfam" id="PF03780">
    <property type="entry name" value="Asp23"/>
    <property type="match status" value="1"/>
</dbReference>
<dbReference type="OrthoDB" id="5197468at2"/>
<organism evidence="5 6">
    <name type="scientific">Prescottella agglutinans</name>
    <dbReference type="NCBI Taxonomy" id="1644129"/>
    <lineage>
        <taxon>Bacteria</taxon>
        <taxon>Bacillati</taxon>
        <taxon>Actinomycetota</taxon>
        <taxon>Actinomycetes</taxon>
        <taxon>Mycobacteriales</taxon>
        <taxon>Nocardiaceae</taxon>
        <taxon>Prescottella</taxon>
    </lineage>
</organism>
<protein>
    <submittedName>
        <fullName evidence="5">Asp23/Gls24 family envelope stress response protein</fullName>
    </submittedName>
</protein>
<dbReference type="Pfam" id="PF19803">
    <property type="entry name" value="DUF6286"/>
    <property type="match status" value="1"/>
</dbReference>
<proteinExistence type="inferred from homology"/>